<organism evidence="2">
    <name type="scientific">freshwater metagenome</name>
    <dbReference type="NCBI Taxonomy" id="449393"/>
    <lineage>
        <taxon>unclassified sequences</taxon>
        <taxon>metagenomes</taxon>
        <taxon>ecological metagenomes</taxon>
    </lineage>
</organism>
<dbReference type="InterPro" id="IPR024020">
    <property type="entry name" value="Anit_sigma_mycothiol_RsrA"/>
</dbReference>
<accession>A0A6J5Z589</accession>
<name>A0A6J5Z589_9ZZZZ</name>
<dbReference type="EMBL" id="CAESAJ010000051">
    <property type="protein sequence ID" value="CAB4336696.1"/>
    <property type="molecule type" value="Genomic_DNA"/>
</dbReference>
<feature type="domain" description="Putative zinc-finger" evidence="1">
    <location>
        <begin position="10"/>
        <end position="43"/>
    </location>
</feature>
<dbReference type="InterPro" id="IPR027383">
    <property type="entry name" value="Znf_put"/>
</dbReference>
<protein>
    <submittedName>
        <fullName evidence="2">Unannotated protein</fullName>
    </submittedName>
</protein>
<evidence type="ECO:0000259" key="1">
    <source>
        <dbReference type="Pfam" id="PF13490"/>
    </source>
</evidence>
<dbReference type="Gene3D" id="1.10.10.1320">
    <property type="entry name" value="Anti-sigma factor, zinc-finger domain"/>
    <property type="match status" value="1"/>
</dbReference>
<proteinExistence type="predicted"/>
<dbReference type="AlphaFoldDB" id="A0A6J5Z589"/>
<dbReference type="InterPro" id="IPR041916">
    <property type="entry name" value="Anti_sigma_zinc_sf"/>
</dbReference>
<dbReference type="NCBIfam" id="TIGR03988">
    <property type="entry name" value="antisig_RsrA"/>
    <property type="match status" value="1"/>
</dbReference>
<evidence type="ECO:0000313" key="2">
    <source>
        <dbReference type="EMBL" id="CAB4336696.1"/>
    </source>
</evidence>
<gene>
    <name evidence="2" type="ORF">UFOPK3770_00623</name>
</gene>
<sequence length="92" mass="9934">MSPHVNSVPCSQVQAALSAYVDGEPCAVEHNIIHHHLDACPACLAESEVIQLIKVVVARSCCAEPAPERVRARVIAQITRIQVQITRSEPGD</sequence>
<reference evidence="2" key="1">
    <citation type="submission" date="2020-05" db="EMBL/GenBank/DDBJ databases">
        <authorList>
            <person name="Chiriac C."/>
            <person name="Salcher M."/>
            <person name="Ghai R."/>
            <person name="Kavagutti S V."/>
        </authorList>
    </citation>
    <scope>NUCLEOTIDE SEQUENCE</scope>
</reference>
<dbReference type="Pfam" id="PF13490">
    <property type="entry name" value="zf-HC2"/>
    <property type="match status" value="1"/>
</dbReference>